<dbReference type="Pfam" id="PF01169">
    <property type="entry name" value="GDT1"/>
    <property type="match status" value="1"/>
</dbReference>
<evidence type="ECO:0000256" key="5">
    <source>
        <dbReference type="ARBA" id="ARBA00023136"/>
    </source>
</evidence>
<evidence type="ECO:0000256" key="3">
    <source>
        <dbReference type="ARBA" id="ARBA00022692"/>
    </source>
</evidence>
<organism evidence="7">
    <name type="scientific">Aegilops tauschii</name>
    <name type="common">Tausch's goatgrass</name>
    <name type="synonym">Aegilops squarrosa</name>
    <dbReference type="NCBI Taxonomy" id="37682"/>
    <lineage>
        <taxon>Eukaryota</taxon>
        <taxon>Viridiplantae</taxon>
        <taxon>Streptophyta</taxon>
        <taxon>Embryophyta</taxon>
        <taxon>Tracheophyta</taxon>
        <taxon>Spermatophyta</taxon>
        <taxon>Magnoliopsida</taxon>
        <taxon>Liliopsida</taxon>
        <taxon>Poales</taxon>
        <taxon>Poaceae</taxon>
        <taxon>BOP clade</taxon>
        <taxon>Pooideae</taxon>
        <taxon>Triticodae</taxon>
        <taxon>Triticeae</taxon>
        <taxon>Triticinae</taxon>
        <taxon>Aegilops</taxon>
    </lineage>
</organism>
<protein>
    <recommendedName>
        <fullName evidence="6">GDT1 family protein</fullName>
    </recommendedName>
</protein>
<dbReference type="GO" id="GO:0005794">
    <property type="term" value="C:Golgi apparatus"/>
    <property type="evidence" value="ECO:0007669"/>
    <property type="project" value="TreeGrafter"/>
</dbReference>
<proteinExistence type="inferred from homology"/>
<keyword evidence="3" id="KW-0812">Transmembrane</keyword>
<dbReference type="InterPro" id="IPR001727">
    <property type="entry name" value="GDT1-like"/>
</dbReference>
<comment type="similarity">
    <text evidence="2 6">Belongs to the GDT1 family.</text>
</comment>
<dbReference type="AlphaFoldDB" id="M8CL00"/>
<dbReference type="GO" id="GO:0032468">
    <property type="term" value="P:Golgi calcium ion homeostasis"/>
    <property type="evidence" value="ECO:0007669"/>
    <property type="project" value="TreeGrafter"/>
</dbReference>
<evidence type="ECO:0000313" key="7">
    <source>
        <dbReference type="EnsemblPlants" id="EMT24096"/>
    </source>
</evidence>
<reference evidence="7" key="1">
    <citation type="submission" date="2015-06" db="UniProtKB">
        <authorList>
            <consortium name="EnsemblPlants"/>
        </authorList>
    </citation>
    <scope>IDENTIFICATION</scope>
</reference>
<keyword evidence="5" id="KW-0472">Membrane</keyword>
<dbReference type="GO" id="GO:0032472">
    <property type="term" value="P:Golgi calcium ion transport"/>
    <property type="evidence" value="ECO:0007669"/>
    <property type="project" value="TreeGrafter"/>
</dbReference>
<keyword evidence="4" id="KW-1133">Transmembrane helix</keyword>
<dbReference type="GO" id="GO:0005384">
    <property type="term" value="F:manganese ion transmembrane transporter activity"/>
    <property type="evidence" value="ECO:0007669"/>
    <property type="project" value="TreeGrafter"/>
</dbReference>
<dbReference type="PANTHER" id="PTHR12608:SF1">
    <property type="entry name" value="TRANSMEMBRANE PROTEIN 165"/>
    <property type="match status" value="1"/>
</dbReference>
<dbReference type="EnsemblPlants" id="EMT24096">
    <property type="protein sequence ID" value="EMT24096"/>
    <property type="gene ID" value="F775_31813"/>
</dbReference>
<name>M8CL00_AEGTA</name>
<dbReference type="GO" id="GO:0015085">
    <property type="term" value="F:calcium ion transmembrane transporter activity"/>
    <property type="evidence" value="ECO:0007669"/>
    <property type="project" value="TreeGrafter"/>
</dbReference>
<comment type="subcellular location">
    <subcellularLocation>
        <location evidence="1 6">Membrane</location>
        <topology evidence="1 6">Multi-pass membrane protein</topology>
    </subcellularLocation>
</comment>
<sequence>MSPSLLGGLTKSLAMTVLSEVGDKTFFAAAVMTALSASLGWAAPNLDADFKSNKGESKNKSKATEDTKKKQRPFLMQFFSPIFIKAFSITFFGEWGDKSQIATIGLAADENPFGVVIGGVIAQALCTTAAVMGGKSLASQISEKMDQKGNCNLSRNFGRTLPASMASFLE</sequence>
<evidence type="ECO:0000256" key="6">
    <source>
        <dbReference type="RuleBase" id="RU365102"/>
    </source>
</evidence>
<dbReference type="PANTHER" id="PTHR12608">
    <property type="entry name" value="TRANSMEMBRANE PROTEIN HTP-1 RELATED"/>
    <property type="match status" value="1"/>
</dbReference>
<accession>M8CL00</accession>
<evidence type="ECO:0000256" key="4">
    <source>
        <dbReference type="ARBA" id="ARBA00022989"/>
    </source>
</evidence>
<dbReference type="GO" id="GO:0016020">
    <property type="term" value="C:membrane"/>
    <property type="evidence" value="ECO:0007669"/>
    <property type="project" value="UniProtKB-SubCell"/>
</dbReference>
<evidence type="ECO:0000256" key="1">
    <source>
        <dbReference type="ARBA" id="ARBA00004141"/>
    </source>
</evidence>
<evidence type="ECO:0000256" key="2">
    <source>
        <dbReference type="ARBA" id="ARBA00009190"/>
    </source>
</evidence>